<dbReference type="AlphaFoldDB" id="A0A318S0V2"/>
<accession>A0A318S0V2</accession>
<evidence type="ECO:0000313" key="7">
    <source>
        <dbReference type="Proteomes" id="UP000247591"/>
    </source>
</evidence>
<proteinExistence type="inferred from homology"/>
<feature type="transmembrane region" description="Helical" evidence="4">
    <location>
        <begin position="6"/>
        <end position="30"/>
    </location>
</feature>
<keyword evidence="4" id="KW-0812">Transmembrane</keyword>
<feature type="compositionally biased region" description="Low complexity" evidence="3">
    <location>
        <begin position="60"/>
        <end position="86"/>
    </location>
</feature>
<evidence type="ECO:0000259" key="5">
    <source>
        <dbReference type="Pfam" id="PF26580"/>
    </source>
</evidence>
<keyword evidence="7" id="KW-1185">Reference proteome</keyword>
<comment type="caution">
    <text evidence="6">The sequence shown here is derived from an EMBL/GenBank/DDBJ whole genome shotgun (WGS) entry which is preliminary data.</text>
</comment>
<evidence type="ECO:0000256" key="3">
    <source>
        <dbReference type="SAM" id="MobiDB-lite"/>
    </source>
</evidence>
<evidence type="ECO:0000256" key="4">
    <source>
        <dbReference type="SAM" id="Phobius"/>
    </source>
</evidence>
<comment type="similarity">
    <text evidence="2">Belongs to the MTB12 family.</text>
</comment>
<gene>
    <name evidence="6" type="ORF">DFR67_10745</name>
</gene>
<dbReference type="Pfam" id="PF26580">
    <property type="entry name" value="Mtb12_C"/>
    <property type="match status" value="1"/>
</dbReference>
<feature type="domain" description="Low molecular weight antigen MTB12-like C-terminal" evidence="5">
    <location>
        <begin position="125"/>
        <end position="234"/>
    </location>
</feature>
<evidence type="ECO:0000256" key="2">
    <source>
        <dbReference type="ARBA" id="ARBA00093774"/>
    </source>
</evidence>
<dbReference type="InterPro" id="IPR058644">
    <property type="entry name" value="Mtb12-like_C"/>
</dbReference>
<dbReference type="Proteomes" id="UP000247591">
    <property type="component" value="Unassembled WGS sequence"/>
</dbReference>
<organism evidence="6 7">
    <name type="scientific">Williamsia limnetica</name>
    <dbReference type="NCBI Taxonomy" id="882452"/>
    <lineage>
        <taxon>Bacteria</taxon>
        <taxon>Bacillati</taxon>
        <taxon>Actinomycetota</taxon>
        <taxon>Actinomycetes</taxon>
        <taxon>Mycobacteriales</taxon>
        <taxon>Nocardiaceae</taxon>
        <taxon>Williamsia</taxon>
    </lineage>
</organism>
<protein>
    <recommendedName>
        <fullName evidence="5">Low molecular weight antigen MTB12-like C-terminal domain-containing protein</fullName>
    </recommendedName>
</protein>
<dbReference type="EMBL" id="QJSP01000007">
    <property type="protein sequence ID" value="PYE16805.1"/>
    <property type="molecule type" value="Genomic_DNA"/>
</dbReference>
<keyword evidence="4" id="KW-1133">Transmembrane helix</keyword>
<name>A0A318S0V2_WILLI</name>
<feature type="compositionally biased region" description="Gly residues" evidence="3">
    <location>
        <begin position="87"/>
        <end position="97"/>
    </location>
</feature>
<keyword evidence="4" id="KW-0472">Membrane</keyword>
<reference evidence="6 7" key="1">
    <citation type="submission" date="2018-06" db="EMBL/GenBank/DDBJ databases">
        <title>Genomic Encyclopedia of Type Strains, Phase IV (KMG-IV): sequencing the most valuable type-strain genomes for metagenomic binning, comparative biology and taxonomic classification.</title>
        <authorList>
            <person name="Goeker M."/>
        </authorList>
    </citation>
    <scope>NUCLEOTIDE SEQUENCE [LARGE SCALE GENOMIC DNA]</scope>
    <source>
        <strain evidence="6 7">DSM 45521</strain>
    </source>
</reference>
<feature type="region of interest" description="Disordered" evidence="3">
    <location>
        <begin position="58"/>
        <end position="126"/>
    </location>
</feature>
<sequence>MPTVFVAAGVSAIISALIVSIGVVGVLFAVDSDNSGATAAQPTVVNLGAAANPQGTAPVAGNAQATTPAPAPAATTQAPAAAPAPVVGGGTSGGGGYAAPQSQAPAVTQAPAAETQQQVDAPAALSTDELNSKLKTVLNGSSGQKADELEGGAKAATVGEGIGNTLRAFEPVGLKWWIAGPVNVSGNTMTANLVLRSPGFNDATMGLTWVWKDGKWKLSNTSACEIAGYAQVPCSL</sequence>
<keyword evidence="1" id="KW-0732">Signal</keyword>
<dbReference type="RefSeq" id="WP_110469929.1">
    <property type="nucleotide sequence ID" value="NZ_QJSP01000007.1"/>
</dbReference>
<dbReference type="OrthoDB" id="4375957at2"/>
<evidence type="ECO:0000313" key="6">
    <source>
        <dbReference type="EMBL" id="PYE16805.1"/>
    </source>
</evidence>
<evidence type="ECO:0000256" key="1">
    <source>
        <dbReference type="ARBA" id="ARBA00022729"/>
    </source>
</evidence>